<sequence length="146" mass="16818">MEGAAEDREIEITLKEELASEQAAKQARLKEEMEQARLSALSHGYNVVSNRRQTQILTESFKNREKLYAGMDFRTAIRMNTMKARIKAMPLDDQPTFFEKELIDLMTDETNAWTKFLQPEFGTWSDGIKRASLDAIAPFRLTPTKK</sequence>
<name>A0A397C121_APHAT</name>
<proteinExistence type="predicted"/>
<dbReference type="EMBL" id="QUTA01001319">
    <property type="protein sequence ID" value="RHY34483.1"/>
    <property type="molecule type" value="Genomic_DNA"/>
</dbReference>
<gene>
    <name evidence="1" type="ORF">DYB25_014073</name>
</gene>
<dbReference type="VEuPathDB" id="FungiDB:H257_04695"/>
<dbReference type="AlphaFoldDB" id="A0A397C121"/>
<evidence type="ECO:0000313" key="2">
    <source>
        <dbReference type="Proteomes" id="UP000266239"/>
    </source>
</evidence>
<evidence type="ECO:0000313" key="1">
    <source>
        <dbReference type="EMBL" id="RHY34483.1"/>
    </source>
</evidence>
<comment type="caution">
    <text evidence="1">The sequence shown here is derived from an EMBL/GenBank/DDBJ whole genome shotgun (WGS) entry which is preliminary data.</text>
</comment>
<organism evidence="1 2">
    <name type="scientific">Aphanomyces astaci</name>
    <name type="common">Crayfish plague agent</name>
    <dbReference type="NCBI Taxonomy" id="112090"/>
    <lineage>
        <taxon>Eukaryota</taxon>
        <taxon>Sar</taxon>
        <taxon>Stramenopiles</taxon>
        <taxon>Oomycota</taxon>
        <taxon>Saprolegniomycetes</taxon>
        <taxon>Saprolegniales</taxon>
        <taxon>Verrucalvaceae</taxon>
        <taxon>Aphanomyces</taxon>
    </lineage>
</organism>
<accession>A0A397C121</accession>
<protein>
    <submittedName>
        <fullName evidence="1">Uncharacterized protein</fullName>
    </submittedName>
</protein>
<dbReference type="Proteomes" id="UP000266239">
    <property type="component" value="Unassembled WGS sequence"/>
</dbReference>
<reference evidence="1 2" key="1">
    <citation type="submission" date="2018-08" db="EMBL/GenBank/DDBJ databases">
        <title>Aphanomyces genome sequencing and annotation.</title>
        <authorList>
            <person name="Minardi D."/>
            <person name="Oidtmann B."/>
            <person name="Van Der Giezen M."/>
            <person name="Studholme D.J."/>
        </authorList>
    </citation>
    <scope>NUCLEOTIDE SEQUENCE [LARGE SCALE GENOMIC DNA]</scope>
    <source>
        <strain evidence="1 2">Yx</strain>
    </source>
</reference>